<evidence type="ECO:0008006" key="4">
    <source>
        <dbReference type="Google" id="ProtNLM"/>
    </source>
</evidence>
<evidence type="ECO:0000256" key="1">
    <source>
        <dbReference type="SAM" id="MobiDB-lite"/>
    </source>
</evidence>
<comment type="caution">
    <text evidence="2">The sequence shown here is derived from an EMBL/GenBank/DDBJ whole genome shotgun (WGS) entry which is preliminary data.</text>
</comment>
<name>A0A4Q9GAN0_9HYPH</name>
<reference evidence="2 3" key="1">
    <citation type="submission" date="2019-02" db="EMBL/GenBank/DDBJ databases">
        <title>Hansschlegelia quercus sp. nov., a novel methylotrophic bacterium from buds of oak (Quercus robur L.).</title>
        <authorList>
            <person name="Agafonova N.V."/>
            <person name="Kaparullina E.N."/>
            <person name="Grouzdev D.S."/>
            <person name="Doronina N.V."/>
        </authorList>
    </citation>
    <scope>NUCLEOTIDE SEQUENCE [LARGE SCALE GENOMIC DNA]</scope>
    <source>
        <strain evidence="2 3">Dub</strain>
    </source>
</reference>
<feature type="region of interest" description="Disordered" evidence="1">
    <location>
        <begin position="98"/>
        <end position="131"/>
    </location>
</feature>
<proteinExistence type="predicted"/>
<accession>A0A4Q9GAN0</accession>
<dbReference type="RefSeq" id="WP_131004407.1">
    <property type="nucleotide sequence ID" value="NZ_JBHSZR010000008.1"/>
</dbReference>
<dbReference type="Pfam" id="PF17264">
    <property type="entry name" value="DUF5330"/>
    <property type="match status" value="1"/>
</dbReference>
<keyword evidence="3" id="KW-1185">Reference proteome</keyword>
<organism evidence="2 3">
    <name type="scientific">Hansschlegelia quercus</name>
    <dbReference type="NCBI Taxonomy" id="2528245"/>
    <lineage>
        <taxon>Bacteria</taxon>
        <taxon>Pseudomonadati</taxon>
        <taxon>Pseudomonadota</taxon>
        <taxon>Alphaproteobacteria</taxon>
        <taxon>Hyphomicrobiales</taxon>
        <taxon>Methylopilaceae</taxon>
        <taxon>Hansschlegelia</taxon>
    </lineage>
</organism>
<sequence length="131" mass="13640">MFFLLRTAFWISLLLLFLPLGGVSKDGPNADERASLDALSALAAAGATVSDVGSFCQRQPDACTVGSQALKIVGERASVGASMLQDYFGSDAKPSEVRAKPVSATAAPAGRDTLNPTDRKPAWRGAARTQA</sequence>
<evidence type="ECO:0000313" key="3">
    <source>
        <dbReference type="Proteomes" id="UP000291613"/>
    </source>
</evidence>
<gene>
    <name evidence="2" type="ORF">EYR15_15125</name>
</gene>
<dbReference type="OrthoDB" id="7923950at2"/>
<dbReference type="Proteomes" id="UP000291613">
    <property type="component" value="Unassembled WGS sequence"/>
</dbReference>
<protein>
    <recommendedName>
        <fullName evidence="4">DUF5330 domain-containing protein</fullName>
    </recommendedName>
</protein>
<evidence type="ECO:0000313" key="2">
    <source>
        <dbReference type="EMBL" id="TBN47948.1"/>
    </source>
</evidence>
<dbReference type="InterPro" id="IPR035220">
    <property type="entry name" value="DUF5330"/>
</dbReference>
<dbReference type="EMBL" id="SIUB01000009">
    <property type="protein sequence ID" value="TBN47948.1"/>
    <property type="molecule type" value="Genomic_DNA"/>
</dbReference>
<dbReference type="AlphaFoldDB" id="A0A4Q9GAN0"/>